<dbReference type="Proteomes" id="UP000243006">
    <property type="component" value="Unassembled WGS sequence"/>
</dbReference>
<accession>A0A1Y3EUE8</accession>
<sequence length="134" mass="15439">MATYIMPYLNQLKLKRQRSLTQFKTSQTDLLISTNEGSVKAKPQMKATKEQVQHFVNKTKGFFLKTSCATLNMDHVKKYLLKNLAQNYPGKRKQFSVKIERKSCTWQSNKRSNTSTNTSTLAAAHFPHNALKFH</sequence>
<comment type="caution">
    <text evidence="1">The sequence shown here is derived from an EMBL/GenBank/DDBJ whole genome shotgun (WGS) entry which is preliminary data.</text>
</comment>
<name>A0A1Y3EUE8_9BILA</name>
<evidence type="ECO:0000313" key="2">
    <source>
        <dbReference type="Proteomes" id="UP000243006"/>
    </source>
</evidence>
<protein>
    <submittedName>
        <fullName evidence="1">Uncharacterized protein</fullName>
    </submittedName>
</protein>
<reference evidence="1 2" key="1">
    <citation type="submission" date="2015-04" db="EMBL/GenBank/DDBJ databases">
        <title>Draft genome of the roundworm Trichinella nativa.</title>
        <authorList>
            <person name="Mitreva M."/>
        </authorList>
    </citation>
    <scope>NUCLEOTIDE SEQUENCE [LARGE SCALE GENOMIC DNA]</scope>
    <source>
        <strain evidence="1 2">ISS45</strain>
    </source>
</reference>
<evidence type="ECO:0000313" key="1">
    <source>
        <dbReference type="EMBL" id="OUC48793.1"/>
    </source>
</evidence>
<proteinExistence type="predicted"/>
<dbReference type="EMBL" id="LVZM01002088">
    <property type="protein sequence ID" value="OUC48793.1"/>
    <property type="molecule type" value="Genomic_DNA"/>
</dbReference>
<organism evidence="1 2">
    <name type="scientific">Trichinella nativa</name>
    <dbReference type="NCBI Taxonomy" id="6335"/>
    <lineage>
        <taxon>Eukaryota</taxon>
        <taxon>Metazoa</taxon>
        <taxon>Ecdysozoa</taxon>
        <taxon>Nematoda</taxon>
        <taxon>Enoplea</taxon>
        <taxon>Dorylaimia</taxon>
        <taxon>Trichinellida</taxon>
        <taxon>Trichinellidae</taxon>
        <taxon>Trichinella</taxon>
    </lineage>
</organism>
<gene>
    <name evidence="1" type="ORF">D917_01060</name>
</gene>
<dbReference type="AlphaFoldDB" id="A0A1Y3EUE8"/>